<dbReference type="HOGENOM" id="CLU_138370_0_0_9"/>
<keyword evidence="1" id="KW-0812">Transmembrane</keyword>
<dbReference type="Proteomes" id="UP000002892">
    <property type="component" value="Chromosome"/>
</dbReference>
<dbReference type="AlphaFoldDB" id="I4D3Y5"/>
<evidence type="ECO:0008006" key="4">
    <source>
        <dbReference type="Google" id="ProtNLM"/>
    </source>
</evidence>
<dbReference type="eggNOG" id="ENOG5032T7R">
    <property type="taxonomic scope" value="Bacteria"/>
</dbReference>
<dbReference type="OrthoDB" id="282886at2"/>
<dbReference type="KEGG" id="dai:Desaci_1495"/>
<keyword evidence="1" id="KW-0472">Membrane</keyword>
<evidence type="ECO:0000256" key="1">
    <source>
        <dbReference type="SAM" id="Phobius"/>
    </source>
</evidence>
<dbReference type="InterPro" id="IPR019635">
    <property type="entry name" value="DUF2500"/>
</dbReference>
<organism evidence="2 3">
    <name type="scientific">Desulfosporosinus acidiphilus (strain DSM 22704 / JCM 16185 / SJ4)</name>
    <dbReference type="NCBI Taxonomy" id="646529"/>
    <lineage>
        <taxon>Bacteria</taxon>
        <taxon>Bacillati</taxon>
        <taxon>Bacillota</taxon>
        <taxon>Clostridia</taxon>
        <taxon>Eubacteriales</taxon>
        <taxon>Desulfitobacteriaceae</taxon>
        <taxon>Desulfosporosinus</taxon>
    </lineage>
</organism>
<feature type="transmembrane region" description="Helical" evidence="1">
    <location>
        <begin position="12"/>
        <end position="35"/>
    </location>
</feature>
<dbReference type="Pfam" id="PF10694">
    <property type="entry name" value="DUF2500"/>
    <property type="match status" value="1"/>
</dbReference>
<dbReference type="STRING" id="646529.Desaci_1495"/>
<evidence type="ECO:0000313" key="2">
    <source>
        <dbReference type="EMBL" id="AFM40509.1"/>
    </source>
</evidence>
<proteinExistence type="predicted"/>
<keyword evidence="3" id="KW-1185">Reference proteome</keyword>
<name>I4D3Y5_DESAJ</name>
<gene>
    <name evidence="2" type="ordered locus">Desaci_1495</name>
</gene>
<dbReference type="EMBL" id="CP003639">
    <property type="protein sequence ID" value="AFM40509.1"/>
    <property type="molecule type" value="Genomic_DNA"/>
</dbReference>
<evidence type="ECO:0000313" key="3">
    <source>
        <dbReference type="Proteomes" id="UP000002892"/>
    </source>
</evidence>
<reference evidence="2 3" key="1">
    <citation type="journal article" date="2012" name="J. Bacteriol.">
        <title>Complete genome sequences of Desulfosporosinus orientis DSM765T, Desulfosporosinus youngiae DSM17734T, Desulfosporosinus meridiei DSM13257T, and Desulfosporosinus acidiphilus DSM22704T.</title>
        <authorList>
            <person name="Pester M."/>
            <person name="Brambilla E."/>
            <person name="Alazard D."/>
            <person name="Rattei T."/>
            <person name="Weinmaier T."/>
            <person name="Han J."/>
            <person name="Lucas S."/>
            <person name="Lapidus A."/>
            <person name="Cheng J.F."/>
            <person name="Goodwin L."/>
            <person name="Pitluck S."/>
            <person name="Peters L."/>
            <person name="Ovchinnikova G."/>
            <person name="Teshima H."/>
            <person name="Detter J.C."/>
            <person name="Han C.S."/>
            <person name="Tapia R."/>
            <person name="Land M.L."/>
            <person name="Hauser L."/>
            <person name="Kyrpides N.C."/>
            <person name="Ivanova N.N."/>
            <person name="Pagani I."/>
            <person name="Huntmann M."/>
            <person name="Wei C.L."/>
            <person name="Davenport K.W."/>
            <person name="Daligault H."/>
            <person name="Chain P.S."/>
            <person name="Chen A."/>
            <person name="Mavromatis K."/>
            <person name="Markowitz V."/>
            <person name="Szeto E."/>
            <person name="Mikhailova N."/>
            <person name="Pati A."/>
            <person name="Wagner M."/>
            <person name="Woyke T."/>
            <person name="Ollivier B."/>
            <person name="Klenk H.P."/>
            <person name="Spring S."/>
            <person name="Loy A."/>
        </authorList>
    </citation>
    <scope>NUCLEOTIDE SEQUENCE [LARGE SCALE GENOMIC DNA]</scope>
    <source>
        <strain evidence="3">DSM 22704 / JCM 16185 / SJ4</strain>
    </source>
</reference>
<protein>
    <recommendedName>
        <fullName evidence="4">DUF2500 domain-containing protein</fullName>
    </recommendedName>
</protein>
<dbReference type="Gene3D" id="2.40.50.660">
    <property type="match status" value="1"/>
</dbReference>
<dbReference type="RefSeq" id="WP_014826516.1">
    <property type="nucleotide sequence ID" value="NC_018068.1"/>
</dbReference>
<sequence length="138" mass="15423">MFTNNGPPGIMFSVVPIFFFVIFFLVFGIVIVGIVKSIGQWKHNNSQPVLNVAAKVISKRTYSTSSIHNDVGENGIQHVESSTSYYVTFEVESGDRMEFLVNGREYGQLAENDIGKLTFQGTRYLGFTRNVSPAKDFL</sequence>
<accession>I4D3Y5</accession>
<keyword evidence="1" id="KW-1133">Transmembrane helix</keyword>